<dbReference type="PANTHER" id="PTHR23250">
    <property type="entry name" value="DYSFERLIN-RELATED"/>
    <property type="match status" value="1"/>
</dbReference>
<evidence type="ECO:0000313" key="5">
    <source>
        <dbReference type="RefSeq" id="XP_065659444.1"/>
    </source>
</evidence>
<dbReference type="Pfam" id="PF06462">
    <property type="entry name" value="Hyd_WA"/>
    <property type="match status" value="2"/>
</dbReference>
<accession>A0ABM4CCP0</accession>
<protein>
    <submittedName>
        <fullName evidence="5">Tectonin beta-propeller repeat-containing protein 1 isoform X3</fullName>
    </submittedName>
</protein>
<dbReference type="RefSeq" id="XP_065659444.1">
    <property type="nucleotide sequence ID" value="XM_065803372.1"/>
</dbReference>
<dbReference type="Pfam" id="PF19193">
    <property type="entry name" value="Tectonin"/>
    <property type="match status" value="1"/>
</dbReference>
<feature type="domain" description="Peroxin/Ferlin" evidence="2">
    <location>
        <begin position="69"/>
        <end position="131"/>
    </location>
</feature>
<organism evidence="4 5">
    <name type="scientific">Hydra vulgaris</name>
    <name type="common">Hydra</name>
    <name type="synonym">Hydra attenuata</name>
    <dbReference type="NCBI Taxonomy" id="6087"/>
    <lineage>
        <taxon>Eukaryota</taxon>
        <taxon>Metazoa</taxon>
        <taxon>Cnidaria</taxon>
        <taxon>Hydrozoa</taxon>
        <taxon>Hydroidolina</taxon>
        <taxon>Anthoathecata</taxon>
        <taxon>Aplanulata</taxon>
        <taxon>Hydridae</taxon>
        <taxon>Hydra</taxon>
    </lineage>
</organism>
<evidence type="ECO:0000256" key="1">
    <source>
        <dbReference type="SAM" id="MobiDB-lite"/>
    </source>
</evidence>
<name>A0ABM4CCP0_HYDVU</name>
<feature type="domain" description="Peroxin/Ferlin" evidence="3">
    <location>
        <begin position="699"/>
        <end position="732"/>
    </location>
</feature>
<evidence type="ECO:0000259" key="2">
    <source>
        <dbReference type="SMART" id="SM00693"/>
    </source>
</evidence>
<evidence type="ECO:0000259" key="3">
    <source>
        <dbReference type="SMART" id="SM00694"/>
    </source>
</evidence>
<feature type="region of interest" description="Disordered" evidence="1">
    <location>
        <begin position="949"/>
        <end position="973"/>
    </location>
</feature>
<sequence>MLEKVLLATNCYGKLHKLSLETLECDLVDSVFQTSKEYGFKRVVTTPTCAWAVCVDQKIYFSVLETDLPIKVGECYYENERWSITYRWSQKSLLFSDRWHWSSKDGKIDRNPERINLPSEDWCWEGDWIVDKSINCDSEGWQYAVDFPAAYHSKPGKLSFVRRRKWIRYRKFISYNKWSAIPETSVLEDLYQDISVGGFQMQGQPPGYLAVWAITFSGRVLYRNGVTRTCPQGDTWLEVKTNNINFLQISVGPDGHLWGCTWDGYAVVRLGVTHLCQIGTDWQELNYPKGEELQQVAVGKNVVWALSKNKKIFFRGGMTVNNEIGDRWIEMVGMFSFVSIGPNNQVFALSEDCHDIYIRTNVTPEELVGREWKLIKFAKSATSWRSFDSGACTVDSTVVESLKSFTVSQSSSISSLVAECTDWRTHLMYELNERNQRESCSIAELAIETTESWKKKDNGYILIDGYYNLWSKCRLSYRSDVIENNAHNMIIQYQHKNETQEVYLYKSMIKCAHRIKGLSHANTFSIQTNDNKYIVISLESEALVIEWLKVLNPCLYNRVNESIWATSILGEIFVSADSGANFSDLYFHNWLSVRGIMLKVLSGVDGIIWALGKDGRAYTYSPNKLFEQRFVENHFIYENKRWNPIEGYSDRFLPSDRWHWSDETGVYECAKDKYKLPTKSSKWLDEWEIDFDHEVDEMGWQYAIDFPRYYHSYKGINDYVRRRRWKRQCLVTTRGPWKEVPTDATIRDISIDMQEVNCCVWAVSCHGDVMVRLGISKDSPHGDSWQLVLIDIPAVCVSVGVDRKVWCVTEDGSCFLRAGFHENSILGTHWIHILKEGHIIKHISAGKTVIVVLDNKGAMYYRENVSEFYPEGTSWIKVLENVTSVSVNQNDQIALVQNGCLKIIDGIIHGQFKLIDVLLNDWSSVCIRSITKINNDKVDNQKDSIIVSKKEDPNETSNAQQNTCETESDENVNTIDPYSIDIYSFYKSE</sequence>
<dbReference type="InterPro" id="IPR006624">
    <property type="entry name" value="Beta-propeller_rpt_TECPR"/>
</dbReference>
<dbReference type="PANTHER" id="PTHR23250:SF1">
    <property type="entry name" value="TECTONIN BETA-PROPELLER REPEAT-CONTAINING PROTEIN 1"/>
    <property type="match status" value="1"/>
</dbReference>
<gene>
    <name evidence="5" type="primary">LOC100209515</name>
</gene>
<dbReference type="SMART" id="SM00693">
    <property type="entry name" value="DysFN"/>
    <property type="match status" value="2"/>
</dbReference>
<dbReference type="InterPro" id="IPR006614">
    <property type="entry name" value="Peroxin/Ferlin"/>
</dbReference>
<dbReference type="SMART" id="SM00694">
    <property type="entry name" value="DysFC"/>
    <property type="match status" value="2"/>
</dbReference>
<proteinExistence type="predicted"/>
<dbReference type="InterPro" id="IPR051513">
    <property type="entry name" value="Tectonin_beta-prop"/>
</dbReference>
<evidence type="ECO:0000313" key="4">
    <source>
        <dbReference type="Proteomes" id="UP001652625"/>
    </source>
</evidence>
<dbReference type="Proteomes" id="UP001652625">
    <property type="component" value="Chromosome 08"/>
</dbReference>
<reference evidence="5" key="1">
    <citation type="submission" date="2025-08" db="UniProtKB">
        <authorList>
            <consortium name="RefSeq"/>
        </authorList>
    </citation>
    <scope>IDENTIFICATION</scope>
</reference>
<dbReference type="SMART" id="SM00706">
    <property type="entry name" value="TECPR"/>
    <property type="match status" value="8"/>
</dbReference>
<feature type="compositionally biased region" description="Polar residues" evidence="1">
    <location>
        <begin position="955"/>
        <end position="973"/>
    </location>
</feature>
<feature type="domain" description="Peroxin/Ferlin" evidence="3">
    <location>
        <begin position="140"/>
        <end position="173"/>
    </location>
</feature>
<dbReference type="GeneID" id="100209515"/>
<feature type="domain" description="Peroxin/Ferlin" evidence="2">
    <location>
        <begin position="629"/>
        <end position="690"/>
    </location>
</feature>
<keyword evidence="4" id="KW-1185">Reference proteome</keyword>